<dbReference type="PANTHER" id="PTHR22789:SF0">
    <property type="entry name" value="3-OXO-TETRONATE 4-PHOSPHATE DECARBOXYLASE-RELATED"/>
    <property type="match status" value="1"/>
</dbReference>
<dbReference type="InterPro" id="IPR001303">
    <property type="entry name" value="Aldolase_II/adducin_N"/>
</dbReference>
<sequence>MLEQGNLRKQLVDYSRELFLHRQGVEGRGNLSVLMSDDTVLMTPNGLGHGKLRPQLLSLMSLEGRLISGEKPQWDVEYHLAIYRANPKYRAIVSMRSKHISKLADNESLNPENVLPAFAPFVAMRTPILPRVSVTDNNGVSNEFCMLAEKARQHHALLTTNAGLVVMGENLKDAMYNFEELEETAALRLQTPNENLQYLSNEEIAEINAVFAH</sequence>
<dbReference type="EMBL" id="AJWN02000096">
    <property type="protein sequence ID" value="OEE58294.1"/>
    <property type="molecule type" value="Genomic_DNA"/>
</dbReference>
<dbReference type="RefSeq" id="WP_016962524.1">
    <property type="nucleotide sequence ID" value="NZ_AJWN02000096.1"/>
</dbReference>
<proteinExistence type="predicted"/>
<protein>
    <submittedName>
        <fullName evidence="4">Ribulose phosphate epimerase</fullName>
    </submittedName>
</protein>
<dbReference type="SMART" id="SM01007">
    <property type="entry name" value="Aldolase_II"/>
    <property type="match status" value="1"/>
</dbReference>
<evidence type="ECO:0000313" key="5">
    <source>
        <dbReference type="Proteomes" id="UP000095039"/>
    </source>
</evidence>
<dbReference type="Gene3D" id="3.40.225.10">
    <property type="entry name" value="Class II aldolase/adducin N-terminal domain"/>
    <property type="match status" value="1"/>
</dbReference>
<dbReference type="GO" id="GO:0046872">
    <property type="term" value="F:metal ion binding"/>
    <property type="evidence" value="ECO:0007669"/>
    <property type="project" value="UniProtKB-KW"/>
</dbReference>
<dbReference type="Proteomes" id="UP000095039">
    <property type="component" value="Unassembled WGS sequence"/>
</dbReference>
<gene>
    <name evidence="4" type="ORF">A1OK_04220</name>
</gene>
<comment type="caution">
    <text evidence="4">The sequence shown here is derived from an EMBL/GenBank/DDBJ whole genome shotgun (WGS) entry which is preliminary data.</text>
</comment>
<dbReference type="PANTHER" id="PTHR22789">
    <property type="entry name" value="FUCULOSE PHOSPHATE ALDOLASE"/>
    <property type="match status" value="1"/>
</dbReference>
<evidence type="ECO:0000259" key="3">
    <source>
        <dbReference type="SMART" id="SM01007"/>
    </source>
</evidence>
<dbReference type="AlphaFoldDB" id="A0A1E5BYD0"/>
<organism evidence="4 5">
    <name type="scientific">Enterovibrio norvegicus FF-454</name>
    <dbReference type="NCBI Taxonomy" id="1185651"/>
    <lineage>
        <taxon>Bacteria</taxon>
        <taxon>Pseudomonadati</taxon>
        <taxon>Pseudomonadota</taxon>
        <taxon>Gammaproteobacteria</taxon>
        <taxon>Vibrionales</taxon>
        <taxon>Vibrionaceae</taxon>
        <taxon>Enterovibrio</taxon>
    </lineage>
</organism>
<dbReference type="SUPFAM" id="SSF53639">
    <property type="entry name" value="AraD/HMP-PK domain-like"/>
    <property type="match status" value="1"/>
</dbReference>
<evidence type="ECO:0000313" key="4">
    <source>
        <dbReference type="EMBL" id="OEE58294.1"/>
    </source>
</evidence>
<dbReference type="InterPro" id="IPR050197">
    <property type="entry name" value="Aldolase_class_II_sugar_metab"/>
</dbReference>
<feature type="domain" description="Class II aldolase/adducin N-terminal" evidence="3">
    <location>
        <begin position="9"/>
        <end position="189"/>
    </location>
</feature>
<dbReference type="GO" id="GO:0005829">
    <property type="term" value="C:cytosol"/>
    <property type="evidence" value="ECO:0007669"/>
    <property type="project" value="TreeGrafter"/>
</dbReference>
<reference evidence="4 5" key="1">
    <citation type="journal article" date="2012" name="Science">
        <title>Ecological populations of bacteria act as socially cohesive units of antibiotic production and resistance.</title>
        <authorList>
            <person name="Cordero O.X."/>
            <person name="Wildschutte H."/>
            <person name="Kirkup B."/>
            <person name="Proehl S."/>
            <person name="Ngo L."/>
            <person name="Hussain F."/>
            <person name="Le Roux F."/>
            <person name="Mincer T."/>
            <person name="Polz M.F."/>
        </authorList>
    </citation>
    <scope>NUCLEOTIDE SEQUENCE [LARGE SCALE GENOMIC DNA]</scope>
    <source>
        <strain evidence="4 5">FF-454</strain>
    </source>
</reference>
<name>A0A1E5BYD0_9GAMM</name>
<dbReference type="GO" id="GO:0019323">
    <property type="term" value="P:pentose catabolic process"/>
    <property type="evidence" value="ECO:0007669"/>
    <property type="project" value="TreeGrafter"/>
</dbReference>
<dbReference type="Pfam" id="PF00596">
    <property type="entry name" value="Aldolase_II"/>
    <property type="match status" value="1"/>
</dbReference>
<keyword evidence="1" id="KW-0479">Metal-binding</keyword>
<dbReference type="GO" id="GO:0016832">
    <property type="term" value="F:aldehyde-lyase activity"/>
    <property type="evidence" value="ECO:0007669"/>
    <property type="project" value="TreeGrafter"/>
</dbReference>
<evidence type="ECO:0000256" key="1">
    <source>
        <dbReference type="ARBA" id="ARBA00022723"/>
    </source>
</evidence>
<keyword evidence="5" id="KW-1185">Reference proteome</keyword>
<evidence type="ECO:0000256" key="2">
    <source>
        <dbReference type="ARBA" id="ARBA00023239"/>
    </source>
</evidence>
<keyword evidence="2" id="KW-0456">Lyase</keyword>
<dbReference type="InterPro" id="IPR036409">
    <property type="entry name" value="Aldolase_II/adducin_N_sf"/>
</dbReference>
<accession>A0A1E5BYD0</accession>